<proteinExistence type="predicted"/>
<protein>
    <submittedName>
        <fullName evidence="3">SET domain protein</fullName>
    </submittedName>
</protein>
<dbReference type="InterPro" id="IPR046341">
    <property type="entry name" value="SET_dom_sf"/>
</dbReference>
<evidence type="ECO:0000313" key="3">
    <source>
        <dbReference type="EMBL" id="OAA59818.1"/>
    </source>
</evidence>
<accession>A0A167SPZ2</accession>
<dbReference type="InterPro" id="IPR001214">
    <property type="entry name" value="SET_dom"/>
</dbReference>
<feature type="domain" description="SET" evidence="2">
    <location>
        <begin position="129"/>
        <end position="231"/>
    </location>
</feature>
<dbReference type="Proteomes" id="UP000076874">
    <property type="component" value="Unassembled WGS sequence"/>
</dbReference>
<dbReference type="PANTHER" id="PTHR47332:SF6">
    <property type="entry name" value="SET DOMAIN-CONTAINING PROTEIN"/>
    <property type="match status" value="1"/>
</dbReference>
<dbReference type="STRING" id="1081102.A0A167SPZ2"/>
<gene>
    <name evidence="3" type="ORF">SPI_06016</name>
</gene>
<evidence type="ECO:0000313" key="4">
    <source>
        <dbReference type="Proteomes" id="UP000076874"/>
    </source>
</evidence>
<dbReference type="AlphaFoldDB" id="A0A167SPZ2"/>
<dbReference type="PANTHER" id="PTHR47332">
    <property type="entry name" value="SET DOMAIN-CONTAINING PROTEIN 5"/>
    <property type="match status" value="1"/>
</dbReference>
<dbReference type="OrthoDB" id="265717at2759"/>
<dbReference type="CDD" id="cd20071">
    <property type="entry name" value="SET_SMYD"/>
    <property type="match status" value="1"/>
</dbReference>
<dbReference type="SUPFAM" id="SSF82199">
    <property type="entry name" value="SET domain"/>
    <property type="match status" value="1"/>
</dbReference>
<organism evidence="3 4">
    <name type="scientific">Niveomyces insectorum RCEF 264</name>
    <dbReference type="NCBI Taxonomy" id="1081102"/>
    <lineage>
        <taxon>Eukaryota</taxon>
        <taxon>Fungi</taxon>
        <taxon>Dikarya</taxon>
        <taxon>Ascomycota</taxon>
        <taxon>Pezizomycotina</taxon>
        <taxon>Sordariomycetes</taxon>
        <taxon>Hypocreomycetidae</taxon>
        <taxon>Hypocreales</taxon>
        <taxon>Cordycipitaceae</taxon>
        <taxon>Niveomyces</taxon>
    </lineage>
</organism>
<name>A0A167SPZ2_9HYPO</name>
<reference evidence="3 4" key="1">
    <citation type="journal article" date="2016" name="Genome Biol. Evol.">
        <title>Divergent and convergent evolution of fungal pathogenicity.</title>
        <authorList>
            <person name="Shang Y."/>
            <person name="Xiao G."/>
            <person name="Zheng P."/>
            <person name="Cen K."/>
            <person name="Zhan S."/>
            <person name="Wang C."/>
        </authorList>
    </citation>
    <scope>NUCLEOTIDE SEQUENCE [LARGE SCALE GENOMIC DNA]</scope>
    <source>
        <strain evidence="3 4">RCEF 264</strain>
    </source>
</reference>
<dbReference type="Gene3D" id="2.170.270.10">
    <property type="entry name" value="SET domain"/>
    <property type="match status" value="1"/>
</dbReference>
<sequence>MSSTLLLVSLLAEVAVTVAVSAPWDVAVFSCPPRIPAPLQRHGQYGCPAVLDDRRAAAVGPGRWSPWTYAPVCANASDGRQQYCAYTNSRHGIHGMSVVTTPEAAAGGLDVLDEIMPQIRGGGDGGGDAAYEIADIPGKGKGVRATRRIAPYEAFMTSPEAQDPIENVLRSNAFHAVLADQRHMALFPDLARINHACMPNAFPRFPPHSLAATVAASKEILPGEEITISYITLGETRERRQTGLQRWSFTCACPLCAADADAVAASDRRRRRIAQLRDHDLTVATLRSNGTDPDTVHGFIHELAELVQQEELFPLYSEPYEHLARLNWMQGQRDQAAVYAQASLDLLATQGYINEAQRKRVGVMLRAFAEEERK</sequence>
<evidence type="ECO:0000259" key="2">
    <source>
        <dbReference type="PROSITE" id="PS50280"/>
    </source>
</evidence>
<keyword evidence="4" id="KW-1185">Reference proteome</keyword>
<dbReference type="InterPro" id="IPR053185">
    <property type="entry name" value="SET_domain_protein"/>
</dbReference>
<dbReference type="EMBL" id="AZHD01000010">
    <property type="protein sequence ID" value="OAA59818.1"/>
    <property type="molecule type" value="Genomic_DNA"/>
</dbReference>
<comment type="caution">
    <text evidence="3">The sequence shown here is derived from an EMBL/GenBank/DDBJ whole genome shotgun (WGS) entry which is preliminary data.</text>
</comment>
<dbReference type="PROSITE" id="PS50280">
    <property type="entry name" value="SET"/>
    <property type="match status" value="1"/>
</dbReference>
<evidence type="ECO:0000256" key="1">
    <source>
        <dbReference type="SAM" id="SignalP"/>
    </source>
</evidence>
<feature type="chain" id="PRO_5007892315" evidence="1">
    <location>
        <begin position="20"/>
        <end position="374"/>
    </location>
</feature>
<dbReference type="Pfam" id="PF00856">
    <property type="entry name" value="SET"/>
    <property type="match status" value="1"/>
</dbReference>
<dbReference type="SMART" id="SM00317">
    <property type="entry name" value="SET"/>
    <property type="match status" value="1"/>
</dbReference>
<keyword evidence="1" id="KW-0732">Signal</keyword>
<feature type="signal peptide" evidence="1">
    <location>
        <begin position="1"/>
        <end position="19"/>
    </location>
</feature>